<dbReference type="InterPro" id="IPR005120">
    <property type="entry name" value="UPF3_dom"/>
</dbReference>
<feature type="compositionally biased region" description="Basic and acidic residues" evidence="5">
    <location>
        <begin position="32"/>
        <end position="42"/>
    </location>
</feature>
<dbReference type="GO" id="GO:0003729">
    <property type="term" value="F:mRNA binding"/>
    <property type="evidence" value="ECO:0007669"/>
    <property type="project" value="TreeGrafter"/>
</dbReference>
<dbReference type="EMBL" id="LLZZ01000172">
    <property type="protein sequence ID" value="KTA96501.1"/>
    <property type="molecule type" value="Genomic_DNA"/>
</dbReference>
<dbReference type="VEuPathDB" id="FungiDB:GWK60_K01155"/>
<keyword evidence="3" id="KW-0866">Nonsense-mediated mRNA decay</keyword>
<accession>A0A0W0CJI5</accession>
<evidence type="ECO:0000256" key="4">
    <source>
        <dbReference type="ARBA" id="ARBA00023242"/>
    </source>
</evidence>
<evidence type="ECO:0000313" key="8">
    <source>
        <dbReference type="Proteomes" id="UP000054886"/>
    </source>
</evidence>
<proteinExistence type="inferred from homology"/>
<dbReference type="GO" id="GO:0045727">
    <property type="term" value="P:positive regulation of translation"/>
    <property type="evidence" value="ECO:0007669"/>
    <property type="project" value="TreeGrafter"/>
</dbReference>
<feature type="domain" description="UPF3" evidence="6">
    <location>
        <begin position="136"/>
        <end position="285"/>
    </location>
</feature>
<dbReference type="SUPFAM" id="SSF54928">
    <property type="entry name" value="RNA-binding domain, RBD"/>
    <property type="match status" value="1"/>
</dbReference>
<name>A0A0W0CJI5_CANGB</name>
<evidence type="ECO:0000256" key="1">
    <source>
        <dbReference type="ARBA" id="ARBA00004123"/>
    </source>
</evidence>
<dbReference type="InterPro" id="IPR039722">
    <property type="entry name" value="Upf3"/>
</dbReference>
<comment type="caution">
    <text evidence="7">The sequence shown here is derived from an EMBL/GenBank/DDBJ whole genome shotgun (WGS) entry which is preliminary data.</text>
</comment>
<dbReference type="OMA" id="LEKCANF"/>
<evidence type="ECO:0000256" key="2">
    <source>
        <dbReference type="ARBA" id="ARBA00005991"/>
    </source>
</evidence>
<organism evidence="7 8">
    <name type="scientific">Candida glabrata</name>
    <name type="common">Yeast</name>
    <name type="synonym">Torulopsis glabrata</name>
    <dbReference type="NCBI Taxonomy" id="5478"/>
    <lineage>
        <taxon>Eukaryota</taxon>
        <taxon>Fungi</taxon>
        <taxon>Dikarya</taxon>
        <taxon>Ascomycota</taxon>
        <taxon>Saccharomycotina</taxon>
        <taxon>Saccharomycetes</taxon>
        <taxon>Saccharomycetales</taxon>
        <taxon>Saccharomycetaceae</taxon>
        <taxon>Nakaseomyces</taxon>
    </lineage>
</organism>
<feature type="compositionally biased region" description="Gly residues" evidence="5">
    <location>
        <begin position="16"/>
        <end position="30"/>
    </location>
</feature>
<feature type="compositionally biased region" description="Basic and acidic residues" evidence="5">
    <location>
        <begin position="88"/>
        <end position="98"/>
    </location>
</feature>
<dbReference type="InterPro" id="IPR012677">
    <property type="entry name" value="Nucleotide-bd_a/b_plait_sf"/>
</dbReference>
<sequence>MADGSDRRRRRRKGAGAAGAAGSAGTGGNSDAGKKDTSKEASKAGSSANGNANGNDNGGSNASAKSNSKGNAKGASKGKGKDRRRNKGKEDKKDDKKGVSKVKRSGRKNEPGPKNSKTTKKKEAQRVQSALEQDYKKLVVRLLPPMLTETQFWSTVGAPTLENKQQYFDAHGIVEHYFHQGDAYAKFATMNARKKSYSRMYLIFKDIDHAKKYVLAIKDLTFTDDHDNSNNPTFKISQYVKLFASGSTKQKSGSALEGTIDDDKIFKNFLKSMKYVREHQFEEDVEGISMLRPIEKELALKRERKELAEKAAQHAIAKLTGVSESDKKKKKRKKKKKGAVEETPKEKKKRKRNKKKKEKKKKASEGNEPKADSNNFVILEKAGKQVLKERLAKKGSMTALPALTPDKPKVPKILKRNI</sequence>
<dbReference type="CDD" id="cd12455">
    <property type="entry name" value="RRM_like_Smg4_UPF3"/>
    <property type="match status" value="1"/>
</dbReference>
<dbReference type="GO" id="GO:0005730">
    <property type="term" value="C:nucleolus"/>
    <property type="evidence" value="ECO:0007669"/>
    <property type="project" value="TreeGrafter"/>
</dbReference>
<dbReference type="VEuPathDB" id="FungiDB:B1J91_K01309g"/>
<dbReference type="Gene3D" id="3.30.70.330">
    <property type="match status" value="1"/>
</dbReference>
<dbReference type="Proteomes" id="UP000054886">
    <property type="component" value="Unassembled WGS sequence"/>
</dbReference>
<reference evidence="7 8" key="1">
    <citation type="submission" date="2015-10" db="EMBL/GenBank/DDBJ databases">
        <title>Draft genomes sequences of Candida glabrata isolates 1A, 1B, 2A, 2B, 3A and 3B.</title>
        <authorList>
            <person name="Haavelsrud O.E."/>
            <person name="Gaustad P."/>
        </authorList>
    </citation>
    <scope>NUCLEOTIDE SEQUENCE [LARGE SCALE GENOMIC DNA]</scope>
    <source>
        <strain evidence="7">910700640</strain>
    </source>
</reference>
<feature type="compositionally biased region" description="Basic residues" evidence="5">
    <location>
        <begin position="328"/>
        <end position="337"/>
    </location>
</feature>
<dbReference type="Pfam" id="PF03467">
    <property type="entry name" value="Smg4_UPF3"/>
    <property type="match status" value="1"/>
</dbReference>
<dbReference type="PANTHER" id="PTHR13112:SF0">
    <property type="entry name" value="FI21285P1"/>
    <property type="match status" value="1"/>
</dbReference>
<feature type="region of interest" description="Disordered" evidence="5">
    <location>
        <begin position="1"/>
        <end position="125"/>
    </location>
</feature>
<dbReference type="VEuPathDB" id="FungiDB:CAGL0K01309g"/>
<dbReference type="AlphaFoldDB" id="A0A0W0CJI5"/>
<dbReference type="GO" id="GO:0000184">
    <property type="term" value="P:nuclear-transcribed mRNA catabolic process, nonsense-mediated decay"/>
    <property type="evidence" value="ECO:0007669"/>
    <property type="project" value="UniProtKB-KW"/>
</dbReference>
<gene>
    <name evidence="7" type="ORF">AO440_003306</name>
</gene>
<evidence type="ECO:0000256" key="5">
    <source>
        <dbReference type="SAM" id="MobiDB-lite"/>
    </source>
</evidence>
<evidence type="ECO:0000256" key="3">
    <source>
        <dbReference type="ARBA" id="ARBA00023161"/>
    </source>
</evidence>
<dbReference type="VEuPathDB" id="FungiDB:GW608_K01155"/>
<dbReference type="PhylomeDB" id="A0A0W0CJI5"/>
<comment type="similarity">
    <text evidence="2">Belongs to the RENT3 family.</text>
</comment>
<protein>
    <submittedName>
        <fullName evidence="7">Nonsense-mediated mRNA decay protein 3</fullName>
    </submittedName>
</protein>
<comment type="subcellular location">
    <subcellularLocation>
        <location evidence="1">Nucleus</location>
    </subcellularLocation>
</comment>
<evidence type="ECO:0000313" key="7">
    <source>
        <dbReference type="EMBL" id="KTA96501.1"/>
    </source>
</evidence>
<evidence type="ECO:0000259" key="6">
    <source>
        <dbReference type="Pfam" id="PF03467"/>
    </source>
</evidence>
<feature type="compositionally biased region" description="Low complexity" evidence="5">
    <location>
        <begin position="43"/>
        <end position="75"/>
    </location>
</feature>
<feature type="compositionally biased region" description="Basic residues" evidence="5">
    <location>
        <begin position="346"/>
        <end position="362"/>
    </location>
</feature>
<feature type="compositionally biased region" description="Basic residues" evidence="5">
    <location>
        <begin position="76"/>
        <end position="87"/>
    </location>
</feature>
<feature type="region of interest" description="Disordered" evidence="5">
    <location>
        <begin position="394"/>
        <end position="418"/>
    </location>
</feature>
<dbReference type="GO" id="GO:0005737">
    <property type="term" value="C:cytoplasm"/>
    <property type="evidence" value="ECO:0007669"/>
    <property type="project" value="TreeGrafter"/>
</dbReference>
<dbReference type="PANTHER" id="PTHR13112">
    <property type="entry name" value="UPF3 REGULATOR OF NONSENSE TRANSCRIPTS-LIKE PROTEIN"/>
    <property type="match status" value="1"/>
</dbReference>
<dbReference type="InterPro" id="IPR035979">
    <property type="entry name" value="RBD_domain_sf"/>
</dbReference>
<feature type="region of interest" description="Disordered" evidence="5">
    <location>
        <begin position="319"/>
        <end position="377"/>
    </location>
</feature>
<dbReference type="VEuPathDB" id="FungiDB:GVI51_K01155"/>
<keyword evidence="4" id="KW-0539">Nucleus</keyword>